<feature type="transmembrane region" description="Helical" evidence="2">
    <location>
        <begin position="194"/>
        <end position="221"/>
    </location>
</feature>
<feature type="region of interest" description="Disordered" evidence="1">
    <location>
        <begin position="1"/>
        <end position="32"/>
    </location>
</feature>
<feature type="transmembrane region" description="Helical" evidence="2">
    <location>
        <begin position="129"/>
        <end position="147"/>
    </location>
</feature>
<dbReference type="InterPro" id="IPR008523">
    <property type="entry name" value="DUF805"/>
</dbReference>
<gene>
    <name evidence="3" type="ORF">GFD21_09035</name>
</gene>
<feature type="transmembrane region" description="Helical" evidence="2">
    <location>
        <begin position="159"/>
        <end position="182"/>
    </location>
</feature>
<evidence type="ECO:0000313" key="3">
    <source>
        <dbReference type="EMBL" id="NEG55894.1"/>
    </source>
</evidence>
<evidence type="ECO:0000256" key="2">
    <source>
        <dbReference type="SAM" id="Phobius"/>
    </source>
</evidence>
<proteinExistence type="predicted"/>
<sequence>MGNANMNPYPQTPYPYRTANGDRDGRDGIPAQPPAGVHASGPYVAVAGEPPLWAPWYGIGFGRAITRLLRKTFIFHGRASRGEYWWAWLFCLLVQTGVYLVVTVISWLTGHPSDLMSGTLSEGNTWPDMALLITQLVLWLPNLSLSVRRLHDENLRGWWMLLPVGLQIVAVGAVFVAIFIGGAASGFDSDGPGLAVTVIVAMLLLIGFWLLAALASVVLMVMPGNPKGMRFDRPPTGGPVGERNDMGNGDIHDMGMKEHRA</sequence>
<reference evidence="3 4" key="1">
    <citation type="submission" date="2019-10" db="EMBL/GenBank/DDBJ databases">
        <title>Bifidobacterium from non-human primates.</title>
        <authorList>
            <person name="Modesto M."/>
        </authorList>
    </citation>
    <scope>NUCLEOTIDE SEQUENCE [LARGE SCALE GENOMIC DNA]</scope>
    <source>
        <strain evidence="3 4">SMA15</strain>
    </source>
</reference>
<accession>A0A6L9STU5</accession>
<comment type="caution">
    <text evidence="3">The sequence shown here is derived from an EMBL/GenBank/DDBJ whole genome shotgun (WGS) entry which is preliminary data.</text>
</comment>
<keyword evidence="2" id="KW-0812">Transmembrane</keyword>
<keyword evidence="4" id="KW-1185">Reference proteome</keyword>
<keyword evidence="2" id="KW-1133">Transmembrane helix</keyword>
<dbReference type="Pfam" id="PF05656">
    <property type="entry name" value="DUF805"/>
    <property type="match status" value="1"/>
</dbReference>
<feature type="transmembrane region" description="Helical" evidence="2">
    <location>
        <begin position="85"/>
        <end position="109"/>
    </location>
</feature>
<dbReference type="GO" id="GO:0016020">
    <property type="term" value="C:membrane"/>
    <property type="evidence" value="ECO:0007669"/>
    <property type="project" value="InterPro"/>
</dbReference>
<evidence type="ECO:0000256" key="1">
    <source>
        <dbReference type="SAM" id="MobiDB-lite"/>
    </source>
</evidence>
<dbReference type="AlphaFoldDB" id="A0A6L9STU5"/>
<dbReference type="EMBL" id="WHZV01000009">
    <property type="protein sequence ID" value="NEG55894.1"/>
    <property type="molecule type" value="Genomic_DNA"/>
</dbReference>
<protein>
    <submittedName>
        <fullName evidence="3">DUF805 domain-containing protein</fullName>
    </submittedName>
</protein>
<name>A0A6L9STU5_9BIFI</name>
<dbReference type="Proteomes" id="UP000483293">
    <property type="component" value="Unassembled WGS sequence"/>
</dbReference>
<evidence type="ECO:0000313" key="4">
    <source>
        <dbReference type="Proteomes" id="UP000483293"/>
    </source>
</evidence>
<keyword evidence="2" id="KW-0472">Membrane</keyword>
<feature type="compositionally biased region" description="Basic and acidic residues" evidence="1">
    <location>
        <begin position="242"/>
        <end position="252"/>
    </location>
</feature>
<organism evidence="3 4">
    <name type="scientific">Bifidobacterium platyrrhinorum</name>
    <dbReference type="NCBI Taxonomy" id="2661628"/>
    <lineage>
        <taxon>Bacteria</taxon>
        <taxon>Bacillati</taxon>
        <taxon>Actinomycetota</taxon>
        <taxon>Actinomycetes</taxon>
        <taxon>Bifidobacteriales</taxon>
        <taxon>Bifidobacteriaceae</taxon>
        <taxon>Bifidobacterium</taxon>
    </lineage>
</organism>
<feature type="region of interest" description="Disordered" evidence="1">
    <location>
        <begin position="230"/>
        <end position="252"/>
    </location>
</feature>
<dbReference type="RefSeq" id="WP_163197670.1">
    <property type="nucleotide sequence ID" value="NZ_WHZV01000009.1"/>
</dbReference>